<feature type="transmembrane region" description="Helical" evidence="13">
    <location>
        <begin position="307"/>
        <end position="329"/>
    </location>
</feature>
<dbReference type="GO" id="GO:0005886">
    <property type="term" value="C:plasma membrane"/>
    <property type="evidence" value="ECO:0007669"/>
    <property type="project" value="UniProtKB-SubCell"/>
</dbReference>
<dbReference type="InterPro" id="IPR003593">
    <property type="entry name" value="AAA+_ATPase"/>
</dbReference>
<dbReference type="SMART" id="SM00382">
    <property type="entry name" value="AAA"/>
    <property type="match status" value="1"/>
</dbReference>
<feature type="transmembrane region" description="Helical" evidence="13">
    <location>
        <begin position="207"/>
        <end position="226"/>
    </location>
</feature>
<dbReference type="GO" id="GO:0016887">
    <property type="term" value="F:ATP hydrolysis activity"/>
    <property type="evidence" value="ECO:0007669"/>
    <property type="project" value="InterPro"/>
</dbReference>
<dbReference type="EMBL" id="VIVQ01000001">
    <property type="protein sequence ID" value="TWE13394.1"/>
    <property type="molecule type" value="Genomic_DNA"/>
</dbReference>
<evidence type="ECO:0000256" key="13">
    <source>
        <dbReference type="SAM" id="Phobius"/>
    </source>
</evidence>
<dbReference type="Gene3D" id="3.90.70.10">
    <property type="entry name" value="Cysteine proteinases"/>
    <property type="match status" value="1"/>
</dbReference>
<keyword evidence="11" id="KW-0080">Bacteriocin transport</keyword>
<protein>
    <submittedName>
        <fullName evidence="17">ATP-binding cassette subfamily C protein</fullName>
    </submittedName>
</protein>
<dbReference type="InterPro" id="IPR005074">
    <property type="entry name" value="Peptidase_C39"/>
</dbReference>
<dbReference type="FunFam" id="3.40.50.300:FF:000299">
    <property type="entry name" value="ABC transporter ATP-binding protein/permease"/>
    <property type="match status" value="1"/>
</dbReference>
<keyword evidence="6" id="KW-0788">Thiol protease</keyword>
<keyword evidence="8" id="KW-0653">Protein transport</keyword>
<keyword evidence="6" id="KW-0378">Hydrolase</keyword>
<keyword evidence="6" id="KW-0645">Protease</keyword>
<dbReference type="RefSeq" id="WP_145227936.1">
    <property type="nucleotide sequence ID" value="NZ_VIVQ01000001.1"/>
</dbReference>
<dbReference type="AlphaFoldDB" id="A0A561ECR3"/>
<dbReference type="GO" id="GO:0015031">
    <property type="term" value="P:protein transport"/>
    <property type="evidence" value="ECO:0007669"/>
    <property type="project" value="UniProtKB-KW"/>
</dbReference>
<dbReference type="InterPro" id="IPR003439">
    <property type="entry name" value="ABC_transporter-like_ATP-bd"/>
</dbReference>
<gene>
    <name evidence="17" type="ORF">BKA23_2224</name>
</gene>
<dbReference type="InterPro" id="IPR036640">
    <property type="entry name" value="ABC1_TM_sf"/>
</dbReference>
<comment type="caution">
    <text evidence="17">The sequence shown here is derived from an EMBL/GenBank/DDBJ whole genome shotgun (WGS) entry which is preliminary data.</text>
</comment>
<dbReference type="InterPro" id="IPR039421">
    <property type="entry name" value="Type_1_exporter"/>
</dbReference>
<dbReference type="Pfam" id="PF00005">
    <property type="entry name" value="ABC_tran"/>
    <property type="match status" value="1"/>
</dbReference>
<accession>A0A561ECR3</accession>
<feature type="domain" description="ABC transporter" evidence="14">
    <location>
        <begin position="512"/>
        <end position="744"/>
    </location>
</feature>
<dbReference type="SUPFAM" id="SSF90123">
    <property type="entry name" value="ABC transporter transmembrane region"/>
    <property type="match status" value="1"/>
</dbReference>
<dbReference type="Gene3D" id="1.20.1560.10">
    <property type="entry name" value="ABC transporter type 1, transmembrane domain"/>
    <property type="match status" value="1"/>
</dbReference>
<dbReference type="GO" id="GO:0005524">
    <property type="term" value="F:ATP binding"/>
    <property type="evidence" value="ECO:0007669"/>
    <property type="project" value="UniProtKB-KW"/>
</dbReference>
<keyword evidence="2" id="KW-0813">Transport</keyword>
<dbReference type="GO" id="GO:0140359">
    <property type="term" value="F:ABC-type transporter activity"/>
    <property type="evidence" value="ECO:0007669"/>
    <property type="project" value="InterPro"/>
</dbReference>
<dbReference type="GO" id="GO:0034040">
    <property type="term" value="F:ATPase-coupled lipid transmembrane transporter activity"/>
    <property type="evidence" value="ECO:0007669"/>
    <property type="project" value="TreeGrafter"/>
</dbReference>
<evidence type="ECO:0000256" key="11">
    <source>
        <dbReference type="ARBA" id="ARBA00043264"/>
    </source>
</evidence>
<dbReference type="PROSITE" id="PS50929">
    <property type="entry name" value="ABC_TM1F"/>
    <property type="match status" value="1"/>
</dbReference>
<dbReference type="SUPFAM" id="SSF52540">
    <property type="entry name" value="P-loop containing nucleoside triphosphate hydrolases"/>
    <property type="match status" value="1"/>
</dbReference>
<proteinExistence type="inferred from homology"/>
<dbReference type="Proteomes" id="UP000318297">
    <property type="component" value="Unassembled WGS sequence"/>
</dbReference>
<evidence type="ECO:0000256" key="2">
    <source>
        <dbReference type="ARBA" id="ARBA00022448"/>
    </source>
</evidence>
<keyword evidence="18" id="KW-1185">Reference proteome</keyword>
<dbReference type="PROSITE" id="PS50893">
    <property type="entry name" value="ABC_TRANSPORTER_2"/>
    <property type="match status" value="1"/>
</dbReference>
<keyword evidence="3" id="KW-1003">Cell membrane</keyword>
<evidence type="ECO:0000313" key="17">
    <source>
        <dbReference type="EMBL" id="TWE13394.1"/>
    </source>
</evidence>
<evidence type="ECO:0000256" key="5">
    <source>
        <dbReference type="ARBA" id="ARBA00022741"/>
    </source>
</evidence>
<dbReference type="Pfam" id="PF00664">
    <property type="entry name" value="ABC_membrane"/>
    <property type="match status" value="1"/>
</dbReference>
<feature type="domain" description="ABC transmembrane type-1" evidence="15">
    <location>
        <begin position="171"/>
        <end position="426"/>
    </location>
</feature>
<evidence type="ECO:0000256" key="9">
    <source>
        <dbReference type="ARBA" id="ARBA00022989"/>
    </source>
</evidence>
<evidence type="ECO:0000256" key="3">
    <source>
        <dbReference type="ARBA" id="ARBA00022475"/>
    </source>
</evidence>
<dbReference type="Pfam" id="PF03412">
    <property type="entry name" value="Peptidase_C39"/>
    <property type="match status" value="1"/>
</dbReference>
<evidence type="ECO:0000313" key="18">
    <source>
        <dbReference type="Proteomes" id="UP000318297"/>
    </source>
</evidence>
<comment type="similarity">
    <text evidence="12">Belongs to the ABC transporter superfamily. Lipid exporter (TC 3.A.1.106) family.</text>
</comment>
<dbReference type="PANTHER" id="PTHR24221:SF654">
    <property type="entry name" value="ATP-BINDING CASSETTE SUB-FAMILY B MEMBER 6"/>
    <property type="match status" value="1"/>
</dbReference>
<dbReference type="GO" id="GO:0008234">
    <property type="term" value="F:cysteine-type peptidase activity"/>
    <property type="evidence" value="ECO:0007669"/>
    <property type="project" value="UniProtKB-KW"/>
</dbReference>
<dbReference type="Gene3D" id="3.40.50.300">
    <property type="entry name" value="P-loop containing nucleotide triphosphate hydrolases"/>
    <property type="match status" value="1"/>
</dbReference>
<evidence type="ECO:0000256" key="12">
    <source>
        <dbReference type="ARBA" id="ARBA00061644"/>
    </source>
</evidence>
<evidence type="ECO:0000256" key="7">
    <source>
        <dbReference type="ARBA" id="ARBA00022840"/>
    </source>
</evidence>
<feature type="transmembrane region" description="Helical" evidence="13">
    <location>
        <begin position="279"/>
        <end position="301"/>
    </location>
</feature>
<dbReference type="OrthoDB" id="9806127at2"/>
<evidence type="ECO:0000256" key="6">
    <source>
        <dbReference type="ARBA" id="ARBA00022807"/>
    </source>
</evidence>
<keyword evidence="4 13" id="KW-0812">Transmembrane</keyword>
<keyword evidence="7 17" id="KW-0067">ATP-binding</keyword>
<keyword evidence="5" id="KW-0547">Nucleotide-binding</keyword>
<dbReference type="GO" id="GO:0043213">
    <property type="term" value="P:bacteriocin transport"/>
    <property type="evidence" value="ECO:0007669"/>
    <property type="project" value="UniProtKB-KW"/>
</dbReference>
<keyword evidence="9 13" id="KW-1133">Transmembrane helix</keyword>
<dbReference type="PROSITE" id="PS50990">
    <property type="entry name" value="PEPTIDASE_C39"/>
    <property type="match status" value="1"/>
</dbReference>
<feature type="transmembrane region" description="Helical" evidence="13">
    <location>
        <begin position="393"/>
        <end position="414"/>
    </location>
</feature>
<dbReference type="InterPro" id="IPR011527">
    <property type="entry name" value="ABC1_TM_dom"/>
</dbReference>
<feature type="domain" description="Peptidase C39" evidence="16">
    <location>
        <begin position="21"/>
        <end position="140"/>
    </location>
</feature>
<dbReference type="GO" id="GO:0006508">
    <property type="term" value="P:proteolysis"/>
    <property type="evidence" value="ECO:0007669"/>
    <property type="project" value="InterPro"/>
</dbReference>
<dbReference type="InterPro" id="IPR027417">
    <property type="entry name" value="P-loop_NTPase"/>
</dbReference>
<organism evidence="17 18">
    <name type="scientific">Rudaeicoccus suwonensis</name>
    <dbReference type="NCBI Taxonomy" id="657409"/>
    <lineage>
        <taxon>Bacteria</taxon>
        <taxon>Bacillati</taxon>
        <taxon>Actinomycetota</taxon>
        <taxon>Actinomycetes</taxon>
        <taxon>Micrococcales</taxon>
        <taxon>Dermacoccaceae</taxon>
        <taxon>Rudaeicoccus</taxon>
    </lineage>
</organism>
<evidence type="ECO:0000256" key="10">
    <source>
        <dbReference type="ARBA" id="ARBA00023136"/>
    </source>
</evidence>
<dbReference type="PANTHER" id="PTHR24221">
    <property type="entry name" value="ATP-BINDING CASSETTE SUB-FAMILY B"/>
    <property type="match status" value="1"/>
</dbReference>
<reference evidence="17 18" key="1">
    <citation type="submission" date="2019-06" db="EMBL/GenBank/DDBJ databases">
        <title>Sequencing the genomes of 1000 actinobacteria strains.</title>
        <authorList>
            <person name="Klenk H.-P."/>
        </authorList>
    </citation>
    <scope>NUCLEOTIDE SEQUENCE [LARGE SCALE GENOMIC DNA]</scope>
    <source>
        <strain evidence="17 18">DSM 19560</strain>
    </source>
</reference>
<evidence type="ECO:0000259" key="15">
    <source>
        <dbReference type="PROSITE" id="PS50929"/>
    </source>
</evidence>
<evidence type="ECO:0000259" key="14">
    <source>
        <dbReference type="PROSITE" id="PS50893"/>
    </source>
</evidence>
<sequence>MSTSGPVSFGARPVAVPTVLQMEAVECGAACLAMVLAHHRKWVSLDEARTECNVGRDGASAAEIVVAARRYGMSARGVRAEVADLADFGMPLIIYWEFKHFMVLEGGTRRGAVVNDPAVGRRVIPWEQFDLSFTGIALELRPGADFVRSGERPSLLREAIAVTGGYRRQIALALVAGLLGVVAVIAVPSLCRAYVDHAFVAGGQPRLSPGVTSFFLFAALVVYAAATMVRNNVALTAAQRLAFSMNSQMLTRMLRLPIAYFQQRHSGVLAVRLKANDSLAVAFTITACAVVVDAAMLVAAMSVSVAIAPFVGLTEITIIAAAGIGLGAVNRVAVLDYSRYSSAMLRTSAVAASALFSMRTIKANGQEAAAFERWSGALTRSANLSWPVRRRQLAYRAFPPSLAGVLICAVSILGGRQLQAGQVTPGCLLELELLALIGVHGISRVVTSWEDLSSLSADLAVRRDVMTYPIGSPVDPHTDELAQGDLAVSAEAAATSAGPSAASRIVQLSGHVEVKDVSFGFGRQHLLLEDVSFVVRPGQRVAIVGPSGSGKSTLAKVLAGLYIPTDGELLYDGVARADLAPAMLAGSVGYVDQFTVFVQGTVRENLSLWDPTFTDVTLAKAARDAVIHREIVGRAGGFDRPMYDGASEWSGGQRQRLELARALATDPAVLVLDEATSQLDTLIEQQIYANLQRRGCTVIVVAHRLSSIRDSDAILVLADGRVVEAGTHDSLVAAGGVYRGLIDDEE</sequence>
<evidence type="ECO:0000256" key="1">
    <source>
        <dbReference type="ARBA" id="ARBA00004651"/>
    </source>
</evidence>
<evidence type="ECO:0000256" key="4">
    <source>
        <dbReference type="ARBA" id="ARBA00022692"/>
    </source>
</evidence>
<comment type="subcellular location">
    <subcellularLocation>
        <location evidence="1">Cell membrane</location>
        <topology evidence="1">Multi-pass membrane protein</topology>
    </subcellularLocation>
</comment>
<evidence type="ECO:0000256" key="8">
    <source>
        <dbReference type="ARBA" id="ARBA00022927"/>
    </source>
</evidence>
<name>A0A561ECR3_9MICO</name>
<keyword evidence="10 13" id="KW-0472">Membrane</keyword>
<feature type="transmembrane region" description="Helical" evidence="13">
    <location>
        <begin position="170"/>
        <end position="195"/>
    </location>
</feature>
<evidence type="ECO:0000259" key="16">
    <source>
        <dbReference type="PROSITE" id="PS50990"/>
    </source>
</evidence>